<dbReference type="STRING" id="1168035.SAMN05444280_13717"/>
<proteinExistence type="predicted"/>
<evidence type="ECO:0008006" key="3">
    <source>
        <dbReference type="Google" id="ProtNLM"/>
    </source>
</evidence>
<evidence type="ECO:0000313" key="2">
    <source>
        <dbReference type="Proteomes" id="UP000184050"/>
    </source>
</evidence>
<sequence>MKKIKNIILIALIIISSACQNKKQEKTETKELKVTVDEQFNKLFHRDSEGATGADGSISVPLQDGSSVFMMGDSFLDEVKNNQRDSTTKMINNTFIVVNPEQTDAKTLFKGQYVDPESFVIPENDPGKFYWPGHGFVRDSVFHFFMSRFWIPGTGMWGFEFLSTDYFRYSWPEFEKKSVEPFKYTLQNNVHWGHAVLDEDNYIYIYGSCAEEDNICKAHVCRTTLTDDKMLDLKNVQFFDGSTWNSDPVTTEPMKGITSNISEQFSVFKYQDAYVLLSQQRGIGAGEIYTYTSENSYGPWKNKQMIYRTKEFEKDSDIITYNAMAHPQYIKNGELLISYNVNSLKTSRVFENVNYYRPVFLRVPMKMIVEESDGLKTKMKAE</sequence>
<organism evidence="1 2">
    <name type="scientific">Tangfeifania diversioriginum</name>
    <dbReference type="NCBI Taxonomy" id="1168035"/>
    <lineage>
        <taxon>Bacteria</taxon>
        <taxon>Pseudomonadati</taxon>
        <taxon>Bacteroidota</taxon>
        <taxon>Bacteroidia</taxon>
        <taxon>Marinilabiliales</taxon>
        <taxon>Prolixibacteraceae</taxon>
        <taxon>Tangfeifania</taxon>
    </lineage>
</organism>
<dbReference type="OrthoDB" id="9765957at2"/>
<dbReference type="AlphaFoldDB" id="A0A1M6MY56"/>
<reference evidence="1 2" key="1">
    <citation type="submission" date="2016-11" db="EMBL/GenBank/DDBJ databases">
        <authorList>
            <person name="Jaros S."/>
            <person name="Januszkiewicz K."/>
            <person name="Wedrychowicz H."/>
        </authorList>
    </citation>
    <scope>NUCLEOTIDE SEQUENCE [LARGE SCALE GENOMIC DNA]</scope>
    <source>
        <strain evidence="1 2">DSM 27063</strain>
    </source>
</reference>
<dbReference type="PROSITE" id="PS51257">
    <property type="entry name" value="PROKAR_LIPOPROTEIN"/>
    <property type="match status" value="1"/>
</dbReference>
<gene>
    <name evidence="1" type="ORF">SAMN05444280_13717</name>
</gene>
<evidence type="ECO:0000313" key="1">
    <source>
        <dbReference type="EMBL" id="SHJ88368.1"/>
    </source>
</evidence>
<keyword evidence="2" id="KW-1185">Reference proteome</keyword>
<dbReference type="InterPro" id="IPR023296">
    <property type="entry name" value="Glyco_hydro_beta-prop_sf"/>
</dbReference>
<dbReference type="Proteomes" id="UP000184050">
    <property type="component" value="Unassembled WGS sequence"/>
</dbReference>
<dbReference type="Gene3D" id="2.115.10.20">
    <property type="entry name" value="Glycosyl hydrolase domain, family 43"/>
    <property type="match status" value="1"/>
</dbReference>
<dbReference type="EMBL" id="FQZE01000037">
    <property type="protein sequence ID" value="SHJ88368.1"/>
    <property type="molecule type" value="Genomic_DNA"/>
</dbReference>
<name>A0A1M6MY56_9BACT</name>
<accession>A0A1M6MY56</accession>
<dbReference type="RefSeq" id="WP_073172965.1">
    <property type="nucleotide sequence ID" value="NZ_FQZE01000037.1"/>
</dbReference>
<protein>
    <recommendedName>
        <fullName evidence="3">DUF4185 domain-containing protein</fullName>
    </recommendedName>
</protein>